<sequence length="206" mass="23906">MNLKKYTYTTKHIETIDDEILAFGMTKEADPRFVFLGNKYWYVINKQDSQKLLNLLQTKFKYNFIITNDQKMPYLSESGKAVQEELIIKAEYNNFTSSFCLHYQTADKKELKKLEELNFTFNEKTAFYQYCISLKGSLYQAKSLPTTQQRMKQSIPITVIVTGMLSHEQSEFGKIVNKVSLTPMALALDVMTFPLVIIALPFMLLD</sequence>
<name>A0A4R1G5I9_9PAST</name>
<dbReference type="OrthoDB" id="5676318at2"/>
<organism evidence="2 3">
    <name type="scientific">Volucribacter psittacicida</name>
    <dbReference type="NCBI Taxonomy" id="203482"/>
    <lineage>
        <taxon>Bacteria</taxon>
        <taxon>Pseudomonadati</taxon>
        <taxon>Pseudomonadota</taxon>
        <taxon>Gammaproteobacteria</taxon>
        <taxon>Pasteurellales</taxon>
        <taxon>Pasteurellaceae</taxon>
        <taxon>Volucribacter</taxon>
    </lineage>
</organism>
<dbReference type="EMBL" id="SMFT01000001">
    <property type="protein sequence ID" value="TCK01715.1"/>
    <property type="molecule type" value="Genomic_DNA"/>
</dbReference>
<keyword evidence="1" id="KW-0812">Transmembrane</keyword>
<evidence type="ECO:0000313" key="2">
    <source>
        <dbReference type="EMBL" id="TCK01715.1"/>
    </source>
</evidence>
<dbReference type="RefSeq" id="WP_132688320.1">
    <property type="nucleotide sequence ID" value="NZ_SMFT01000001.1"/>
</dbReference>
<proteinExistence type="predicted"/>
<reference evidence="2 3" key="1">
    <citation type="submission" date="2019-03" db="EMBL/GenBank/DDBJ databases">
        <title>Genomic Encyclopedia of Type Strains, Phase IV (KMG-IV): sequencing the most valuable type-strain genomes for metagenomic binning, comparative biology and taxonomic classification.</title>
        <authorList>
            <person name="Goeker M."/>
        </authorList>
    </citation>
    <scope>NUCLEOTIDE SEQUENCE [LARGE SCALE GENOMIC DNA]</scope>
    <source>
        <strain evidence="2 3">DSM 15534</strain>
    </source>
</reference>
<evidence type="ECO:0000256" key="1">
    <source>
        <dbReference type="SAM" id="Phobius"/>
    </source>
</evidence>
<protein>
    <submittedName>
        <fullName evidence="2">Uncharacterized protein</fullName>
    </submittedName>
</protein>
<accession>A0A4R1G5I9</accession>
<keyword evidence="3" id="KW-1185">Reference proteome</keyword>
<comment type="caution">
    <text evidence="2">The sequence shown here is derived from an EMBL/GenBank/DDBJ whole genome shotgun (WGS) entry which is preliminary data.</text>
</comment>
<dbReference type="AlphaFoldDB" id="A0A4R1G5I9"/>
<feature type="transmembrane region" description="Helical" evidence="1">
    <location>
        <begin position="184"/>
        <end position="205"/>
    </location>
</feature>
<keyword evidence="1" id="KW-0472">Membrane</keyword>
<gene>
    <name evidence="2" type="ORF">EV694_0337</name>
</gene>
<dbReference type="Proteomes" id="UP000294702">
    <property type="component" value="Unassembled WGS sequence"/>
</dbReference>
<evidence type="ECO:0000313" key="3">
    <source>
        <dbReference type="Proteomes" id="UP000294702"/>
    </source>
</evidence>
<keyword evidence="1" id="KW-1133">Transmembrane helix</keyword>